<comment type="caution">
    <text evidence="1">The sequence shown here is derived from an EMBL/GenBank/DDBJ whole genome shotgun (WGS) entry which is preliminary data.</text>
</comment>
<evidence type="ECO:0000313" key="1">
    <source>
        <dbReference type="EMBL" id="TGY76851.1"/>
    </source>
</evidence>
<dbReference type="Proteomes" id="UP000306319">
    <property type="component" value="Unassembled WGS sequence"/>
</dbReference>
<organism evidence="1 2">
    <name type="scientific">Lepagella muris</name>
    <dbReference type="NCBI Taxonomy" id="3032870"/>
    <lineage>
        <taxon>Bacteria</taxon>
        <taxon>Pseudomonadati</taxon>
        <taxon>Bacteroidota</taxon>
        <taxon>Bacteroidia</taxon>
        <taxon>Bacteroidales</taxon>
        <taxon>Muribaculaceae</taxon>
        <taxon>Lepagella</taxon>
    </lineage>
</organism>
<evidence type="ECO:0000313" key="2">
    <source>
        <dbReference type="Proteomes" id="UP000306319"/>
    </source>
</evidence>
<sequence>MTLLITLFSLISFITGADSIGSAPKAELLFVGDAMQHQAQLDRAKQLGSNGTYDYSDCFSLIAPTVIAADYAVCNLEVPLGGGPDYSGYPCFSAPDSYAEALRDAGFDMMLTANNHCLDRRDKAARRTLKALDRMGIDHIGTYHDAAQRDSLVPFIKDINGFKIGFLNYTYGTNGIQPNDGIEVSLIDRDRMAKEIAATRENGAEIIVVTMHWGIEYVLLENKPQRDLADFLVEQGVDLIIGGHPHVIQPMKVVRNEKLDKDVLVVYSLGNFISNMKTADTRGGALVKATVIRDKDGKAKFSHAFYDTLFAAKPDGKSNYKVIPSWMPEKIPALQMNHFLIFERGASKIFDKHNVNVPRLHGKK</sequence>
<dbReference type="EMBL" id="SRYB01000035">
    <property type="protein sequence ID" value="TGY76851.1"/>
    <property type="molecule type" value="Genomic_DNA"/>
</dbReference>
<keyword evidence="2" id="KW-1185">Reference proteome</keyword>
<reference evidence="1" key="1">
    <citation type="submission" date="2019-04" db="EMBL/GenBank/DDBJ databases">
        <title>Microbes associate with the intestines of laboratory mice.</title>
        <authorList>
            <person name="Navarre W."/>
            <person name="Wong E."/>
            <person name="Huang K."/>
            <person name="Tropini C."/>
            <person name="Ng K."/>
            <person name="Yu B."/>
        </authorList>
    </citation>
    <scope>NUCLEOTIDE SEQUENCE</scope>
    <source>
        <strain evidence="1">NM04_E33</strain>
    </source>
</reference>
<protein>
    <submittedName>
        <fullName evidence="1">CapA family protein</fullName>
    </submittedName>
</protein>
<accession>A0AC61RGL4</accession>
<gene>
    <name evidence="1" type="ORF">E5331_17250</name>
</gene>
<name>A0AC61RGL4_9BACT</name>
<proteinExistence type="predicted"/>